<dbReference type="AlphaFoldDB" id="A0A3D8GWP0"/>
<dbReference type="Proteomes" id="UP000257144">
    <property type="component" value="Unassembled WGS sequence"/>
</dbReference>
<accession>A0A3D8GWP0</accession>
<dbReference type="Pfam" id="PF11877">
    <property type="entry name" value="DUF3397"/>
    <property type="match status" value="1"/>
</dbReference>
<organism evidence="2 3">
    <name type="scientific">Neobacillus piezotolerans</name>
    <dbReference type="NCBI Taxonomy" id="2259171"/>
    <lineage>
        <taxon>Bacteria</taxon>
        <taxon>Bacillati</taxon>
        <taxon>Bacillota</taxon>
        <taxon>Bacilli</taxon>
        <taxon>Bacillales</taxon>
        <taxon>Bacillaceae</taxon>
        <taxon>Neobacillus</taxon>
    </lineage>
</organism>
<dbReference type="InterPro" id="IPR024515">
    <property type="entry name" value="DUF3397"/>
</dbReference>
<feature type="transmembrane region" description="Helical" evidence="1">
    <location>
        <begin position="64"/>
        <end position="83"/>
    </location>
</feature>
<protein>
    <submittedName>
        <fullName evidence="2">DUF3397 domain-containing protein</fullName>
    </submittedName>
</protein>
<comment type="caution">
    <text evidence="2">The sequence shown here is derived from an EMBL/GenBank/DDBJ whole genome shotgun (WGS) entry which is preliminary data.</text>
</comment>
<sequence length="131" mass="14807">MSTILSSIFALFIFLPLLGYVLVFAICKPLLGSHRRSVGLALDATTFLLVISVHFLILTIWKVSFLWLIFVVLLSVGMAAAVFQWKTKGEVVWRKVFKGFWRFTFLLFFTAYVGLILFGLVERAIIAVQAS</sequence>
<name>A0A3D8GWP0_9BACI</name>
<keyword evidence="1" id="KW-1133">Transmembrane helix</keyword>
<gene>
    <name evidence="2" type="ORF">DRW41_02620</name>
</gene>
<proteinExistence type="predicted"/>
<reference evidence="2 3" key="1">
    <citation type="submission" date="2018-07" db="EMBL/GenBank/DDBJ databases">
        <title>Bacillus sp. YLB-04 draft genome sequence.</title>
        <authorList>
            <person name="Yu L."/>
            <person name="Tang X."/>
        </authorList>
    </citation>
    <scope>NUCLEOTIDE SEQUENCE [LARGE SCALE GENOMIC DNA]</scope>
    <source>
        <strain evidence="2 3">YLB-04</strain>
    </source>
</reference>
<feature type="transmembrane region" description="Helical" evidence="1">
    <location>
        <begin position="38"/>
        <end position="58"/>
    </location>
</feature>
<keyword evidence="1" id="KW-0472">Membrane</keyword>
<feature type="transmembrane region" description="Helical" evidence="1">
    <location>
        <begin position="103"/>
        <end position="121"/>
    </location>
</feature>
<feature type="transmembrane region" description="Helical" evidence="1">
    <location>
        <begin position="6"/>
        <end position="26"/>
    </location>
</feature>
<evidence type="ECO:0000313" key="3">
    <source>
        <dbReference type="Proteomes" id="UP000257144"/>
    </source>
</evidence>
<dbReference type="EMBL" id="QNQT01000001">
    <property type="protein sequence ID" value="RDU38476.1"/>
    <property type="molecule type" value="Genomic_DNA"/>
</dbReference>
<dbReference type="OrthoDB" id="2353183at2"/>
<evidence type="ECO:0000313" key="2">
    <source>
        <dbReference type="EMBL" id="RDU38476.1"/>
    </source>
</evidence>
<evidence type="ECO:0000256" key="1">
    <source>
        <dbReference type="SAM" id="Phobius"/>
    </source>
</evidence>
<keyword evidence="1" id="KW-0812">Transmembrane</keyword>
<keyword evidence="3" id="KW-1185">Reference proteome</keyword>
<dbReference type="RefSeq" id="WP_115450396.1">
    <property type="nucleotide sequence ID" value="NZ_QNQT01000001.1"/>
</dbReference>